<comment type="caution">
    <text evidence="1">The sequence shown here is derived from an EMBL/GenBank/DDBJ whole genome shotgun (WGS) entry which is preliminary data.</text>
</comment>
<dbReference type="RefSeq" id="WP_189461517.1">
    <property type="nucleotide sequence ID" value="NZ_BMYO01000007.1"/>
</dbReference>
<reference evidence="2" key="1">
    <citation type="journal article" date="2019" name="Int. J. Syst. Evol. Microbiol.">
        <title>The Global Catalogue of Microorganisms (GCM) 10K type strain sequencing project: providing services to taxonomists for standard genome sequencing and annotation.</title>
        <authorList>
            <consortium name="The Broad Institute Genomics Platform"/>
            <consortium name="The Broad Institute Genome Sequencing Center for Infectious Disease"/>
            <person name="Wu L."/>
            <person name="Ma J."/>
        </authorList>
    </citation>
    <scope>NUCLEOTIDE SEQUENCE [LARGE SCALE GENOMIC DNA]</scope>
    <source>
        <strain evidence="2">KCTC 23701</strain>
    </source>
</reference>
<sequence>MRSQVLLASRPRWPRGPVVRRAESIDGTADTAVLRLQQLLGDAPAGRLDTLTLHLGAPWVRYSVLPWQDNLKREADWQGYARVLMASQFNVATDTWRVAIEDGRYGAPRLAAAVDQGLYQTLLELARTRKCKLQAVAPLLTDVANRYHGELKSREFALLLAESEHVSCLFRKQRSWRGVVTLPMPAGGLNGASLTALVRDAAMLASDFVPRELYLASTQQPADHDDDAFELEWLGGLHPLLDAAREWARPEVAA</sequence>
<accession>A0ABQ3H474</accession>
<dbReference type="EMBL" id="BMYO01000007">
    <property type="protein sequence ID" value="GHD66156.1"/>
    <property type="molecule type" value="Genomic_DNA"/>
</dbReference>
<dbReference type="Proteomes" id="UP000604737">
    <property type="component" value="Unassembled WGS sequence"/>
</dbReference>
<protein>
    <submittedName>
        <fullName evidence="1">Uncharacterized protein</fullName>
    </submittedName>
</protein>
<proteinExistence type="predicted"/>
<evidence type="ECO:0000313" key="2">
    <source>
        <dbReference type="Proteomes" id="UP000604737"/>
    </source>
</evidence>
<name>A0ABQ3H474_9NEIS</name>
<organism evidence="1 2">
    <name type="scientific">Jeongeupia chitinilytica</name>
    <dbReference type="NCBI Taxonomy" id="1041641"/>
    <lineage>
        <taxon>Bacteria</taxon>
        <taxon>Pseudomonadati</taxon>
        <taxon>Pseudomonadota</taxon>
        <taxon>Betaproteobacteria</taxon>
        <taxon>Neisseriales</taxon>
        <taxon>Chitinibacteraceae</taxon>
        <taxon>Jeongeupia</taxon>
    </lineage>
</organism>
<keyword evidence="2" id="KW-1185">Reference proteome</keyword>
<gene>
    <name evidence="1" type="ORF">GCM10007350_28010</name>
</gene>
<evidence type="ECO:0000313" key="1">
    <source>
        <dbReference type="EMBL" id="GHD66156.1"/>
    </source>
</evidence>